<dbReference type="AlphaFoldDB" id="A0A382ND57"/>
<sequence length="46" mass="5403">SPSHLRYGGFRAPTQRSPDSPARRGSSKFQRRYKDRYKNYRVTASL</sequence>
<evidence type="ECO:0000313" key="2">
    <source>
        <dbReference type="EMBL" id="SVC58650.1"/>
    </source>
</evidence>
<reference evidence="2" key="1">
    <citation type="submission" date="2018-05" db="EMBL/GenBank/DDBJ databases">
        <authorList>
            <person name="Lanie J.A."/>
            <person name="Ng W.-L."/>
            <person name="Kazmierczak K.M."/>
            <person name="Andrzejewski T.M."/>
            <person name="Davidsen T.M."/>
            <person name="Wayne K.J."/>
            <person name="Tettelin H."/>
            <person name="Glass J.I."/>
            <person name="Rusch D."/>
            <person name="Podicherti R."/>
            <person name="Tsui H.-C.T."/>
            <person name="Winkler M.E."/>
        </authorList>
    </citation>
    <scope>NUCLEOTIDE SEQUENCE</scope>
</reference>
<dbReference type="EMBL" id="UINC01099400">
    <property type="protein sequence ID" value="SVC58650.1"/>
    <property type="molecule type" value="Genomic_DNA"/>
</dbReference>
<gene>
    <name evidence="2" type="ORF">METZ01_LOCUS311504</name>
</gene>
<evidence type="ECO:0000256" key="1">
    <source>
        <dbReference type="SAM" id="MobiDB-lite"/>
    </source>
</evidence>
<accession>A0A382ND57</accession>
<feature type="non-terminal residue" evidence="2">
    <location>
        <position position="1"/>
    </location>
</feature>
<name>A0A382ND57_9ZZZZ</name>
<proteinExistence type="predicted"/>
<feature type="region of interest" description="Disordered" evidence="1">
    <location>
        <begin position="1"/>
        <end position="31"/>
    </location>
</feature>
<feature type="non-terminal residue" evidence="2">
    <location>
        <position position="46"/>
    </location>
</feature>
<protein>
    <submittedName>
        <fullName evidence="2">Uncharacterized protein</fullName>
    </submittedName>
</protein>
<organism evidence="2">
    <name type="scientific">marine metagenome</name>
    <dbReference type="NCBI Taxonomy" id="408172"/>
    <lineage>
        <taxon>unclassified sequences</taxon>
        <taxon>metagenomes</taxon>
        <taxon>ecological metagenomes</taxon>
    </lineage>
</organism>